<feature type="transmembrane region" description="Helical" evidence="1">
    <location>
        <begin position="132"/>
        <end position="153"/>
    </location>
</feature>
<comment type="caution">
    <text evidence="2">The sequence shown here is derived from an EMBL/GenBank/DDBJ whole genome shotgun (WGS) entry which is preliminary data.</text>
</comment>
<organism evidence="2 3">
    <name type="scientific">Candidatus Borkfalkia faecavium</name>
    <dbReference type="NCBI Taxonomy" id="2838508"/>
    <lineage>
        <taxon>Bacteria</taxon>
        <taxon>Bacillati</taxon>
        <taxon>Bacillota</taxon>
        <taxon>Clostridia</taxon>
        <taxon>Christensenellales</taxon>
        <taxon>Christensenellaceae</taxon>
        <taxon>Candidatus Borkfalkia</taxon>
    </lineage>
</organism>
<feature type="transmembrane region" description="Helical" evidence="1">
    <location>
        <begin position="94"/>
        <end position="120"/>
    </location>
</feature>
<feature type="transmembrane region" description="Helical" evidence="1">
    <location>
        <begin position="160"/>
        <end position="181"/>
    </location>
</feature>
<evidence type="ECO:0000256" key="1">
    <source>
        <dbReference type="SAM" id="Phobius"/>
    </source>
</evidence>
<feature type="transmembrane region" description="Helical" evidence="1">
    <location>
        <begin position="266"/>
        <end position="285"/>
    </location>
</feature>
<accession>A0A9D1W176</accession>
<dbReference type="Proteomes" id="UP000886847">
    <property type="component" value="Unassembled WGS sequence"/>
</dbReference>
<feature type="transmembrane region" description="Helical" evidence="1">
    <location>
        <begin position="227"/>
        <end position="246"/>
    </location>
</feature>
<feature type="transmembrane region" description="Helical" evidence="1">
    <location>
        <begin position="12"/>
        <end position="34"/>
    </location>
</feature>
<keyword evidence="1" id="KW-1133">Transmembrane helix</keyword>
<keyword evidence="1" id="KW-0472">Membrane</keyword>
<reference evidence="2" key="2">
    <citation type="submission" date="2021-04" db="EMBL/GenBank/DDBJ databases">
        <authorList>
            <person name="Gilroy R."/>
        </authorList>
    </citation>
    <scope>NUCLEOTIDE SEQUENCE</scope>
    <source>
        <strain evidence="2">2189</strain>
    </source>
</reference>
<sequence>MKRQFVYELKRILLPLIVFTAVAAVVFVVAALSTELVREYSDGTLHAINPLTPVPASILGVLCYIVPVLQFSYRMKTRSADLWYSLPVKRGALLLQRLLAGLLLVFVPYAVSFAAGVAVIAFRDNLFVMGYYAGYFAALIPAGLALFGINCFLFTRASTIIDGIVFELGSMALLLMPFWWLDTLIPYYAPDALKGLQYHFLTDKPLDEIGSAFASAILGDGIDLKDVSALTCAVAGVEGAAAYFGLFWTAARHKTETIEQPSDSPFGYRLMIPLYVFCFAAVFSANGLANAFDLITMPIIFTCGLAAYFFYRRSFRLRLSDWLWLAGSFAAGIAIGLLGYYYLQPWIGGFWPEPPQQQWPETIA</sequence>
<proteinExistence type="predicted"/>
<feature type="transmembrane region" description="Helical" evidence="1">
    <location>
        <begin position="323"/>
        <end position="343"/>
    </location>
</feature>
<evidence type="ECO:0008006" key="4">
    <source>
        <dbReference type="Google" id="ProtNLM"/>
    </source>
</evidence>
<evidence type="ECO:0000313" key="2">
    <source>
        <dbReference type="EMBL" id="HIX50385.1"/>
    </source>
</evidence>
<dbReference type="AlphaFoldDB" id="A0A9D1W176"/>
<keyword evidence="1" id="KW-0812">Transmembrane</keyword>
<reference evidence="2" key="1">
    <citation type="journal article" date="2021" name="PeerJ">
        <title>Extensive microbial diversity within the chicken gut microbiome revealed by metagenomics and culture.</title>
        <authorList>
            <person name="Gilroy R."/>
            <person name="Ravi A."/>
            <person name="Getino M."/>
            <person name="Pursley I."/>
            <person name="Horton D.L."/>
            <person name="Alikhan N.F."/>
            <person name="Baker D."/>
            <person name="Gharbi K."/>
            <person name="Hall N."/>
            <person name="Watson M."/>
            <person name="Adriaenssens E.M."/>
            <person name="Foster-Nyarko E."/>
            <person name="Jarju S."/>
            <person name="Secka A."/>
            <person name="Antonio M."/>
            <person name="Oren A."/>
            <person name="Chaudhuri R.R."/>
            <person name="La Ragione R."/>
            <person name="Hildebrand F."/>
            <person name="Pallen M.J."/>
        </authorList>
    </citation>
    <scope>NUCLEOTIDE SEQUENCE</scope>
    <source>
        <strain evidence="2">2189</strain>
    </source>
</reference>
<gene>
    <name evidence="2" type="ORF">H9851_03785</name>
</gene>
<protein>
    <recommendedName>
        <fullName evidence="4">ABC transporter permease</fullName>
    </recommendedName>
</protein>
<feature type="transmembrane region" description="Helical" evidence="1">
    <location>
        <begin position="54"/>
        <end position="73"/>
    </location>
</feature>
<name>A0A9D1W176_9FIRM</name>
<evidence type="ECO:0000313" key="3">
    <source>
        <dbReference type="Proteomes" id="UP000886847"/>
    </source>
</evidence>
<dbReference type="EMBL" id="DXEW01000020">
    <property type="protein sequence ID" value="HIX50385.1"/>
    <property type="molecule type" value="Genomic_DNA"/>
</dbReference>
<feature type="transmembrane region" description="Helical" evidence="1">
    <location>
        <begin position="291"/>
        <end position="311"/>
    </location>
</feature>